<evidence type="ECO:0000259" key="1">
    <source>
        <dbReference type="Pfam" id="PF08885"/>
    </source>
</evidence>
<keyword evidence="3" id="KW-1185">Reference proteome</keyword>
<evidence type="ECO:0000313" key="3">
    <source>
        <dbReference type="Proteomes" id="UP001164020"/>
    </source>
</evidence>
<dbReference type="Pfam" id="PF08885">
    <property type="entry name" value="GSCFA"/>
    <property type="match status" value="1"/>
</dbReference>
<accession>A0ABY7BU56</accession>
<dbReference type="InterPro" id="IPR014982">
    <property type="entry name" value="GSCFA"/>
</dbReference>
<dbReference type="RefSeq" id="WP_268879728.1">
    <property type="nucleotide sequence ID" value="NZ_CP114029.1"/>
</dbReference>
<reference evidence="2" key="1">
    <citation type="submission" date="2022-12" db="EMBL/GenBank/DDBJ databases">
        <title>Jiella pelagia sp. nov., isolated from phosphonate enriched culture of Northwest Pacific surface seawater.</title>
        <authorList>
            <person name="Shin D.Y."/>
            <person name="Hwang C.Y."/>
        </authorList>
    </citation>
    <scope>NUCLEOTIDE SEQUENCE</scope>
    <source>
        <strain evidence="2">HL-NP1</strain>
    </source>
</reference>
<name>A0ABY7BU56_9HYPH</name>
<gene>
    <name evidence="2" type="ORF">OH818_17070</name>
</gene>
<dbReference type="EMBL" id="CP114029">
    <property type="protein sequence ID" value="WAP67276.1"/>
    <property type="molecule type" value="Genomic_DNA"/>
</dbReference>
<protein>
    <submittedName>
        <fullName evidence="2">GSCFA domain-containing protein</fullName>
    </submittedName>
</protein>
<organism evidence="2 3">
    <name type="scientific">Jiella pelagia</name>
    <dbReference type="NCBI Taxonomy" id="2986949"/>
    <lineage>
        <taxon>Bacteria</taxon>
        <taxon>Pseudomonadati</taxon>
        <taxon>Pseudomonadota</taxon>
        <taxon>Alphaproteobacteria</taxon>
        <taxon>Hyphomicrobiales</taxon>
        <taxon>Aurantimonadaceae</taxon>
        <taxon>Jiella</taxon>
    </lineage>
</organism>
<proteinExistence type="predicted"/>
<feature type="domain" description="GSCFA" evidence="1">
    <location>
        <begin position="41"/>
        <end position="309"/>
    </location>
</feature>
<sequence>MNPYSTLPATAFWRPSVADRSLFDIEELWKPKFEVMPQDPVVTFGSCFAQHIGRALREREFSWLITESAPPGMKQQTAREFNYGVFSCRTGNIYTASLLRQWTSWATGAKAQPEEVWESEGRIYDPFRPAVEPNGFASVEEMRQSRETAIDSFRSCIERCRYFVFTLGLTESWHNSEHGYEYPMCPGTVAGDFDEQVHKFVNQDFARVLTSLNEAVAAMRSLNNKLKVILTVSPVPLTATYSGRHVLVATMHSKSILRAVAGQVSTNSPFIDYFPSYEIINSPAFRGAFFEPNLRNVHPSGVSFVMDQFFNALAGKTGKATPSKSTPAKRAGNRSAEVCEEALLEAFG</sequence>
<evidence type="ECO:0000313" key="2">
    <source>
        <dbReference type="EMBL" id="WAP67276.1"/>
    </source>
</evidence>
<dbReference type="Proteomes" id="UP001164020">
    <property type="component" value="Chromosome"/>
</dbReference>